<dbReference type="GO" id="GO:0070847">
    <property type="term" value="C:core mediator complex"/>
    <property type="evidence" value="ECO:0007669"/>
    <property type="project" value="TreeGrafter"/>
</dbReference>
<evidence type="ECO:0000313" key="10">
    <source>
        <dbReference type="EMBL" id="WOO82378.1"/>
    </source>
</evidence>
<dbReference type="GO" id="GO:0003712">
    <property type="term" value="F:transcription coregulator activity"/>
    <property type="evidence" value="ECO:0007669"/>
    <property type="project" value="InterPro"/>
</dbReference>
<dbReference type="AlphaFoldDB" id="A0AAF1BRM2"/>
<protein>
    <recommendedName>
        <fullName evidence="3 8">Mediator of RNA polymerase II transcription subunit 7</fullName>
    </recommendedName>
</protein>
<reference evidence="10" key="1">
    <citation type="submission" date="2023-10" db="EMBL/GenBank/DDBJ databases">
        <authorList>
            <person name="Noh H."/>
        </authorList>
    </citation>
    <scope>NUCLEOTIDE SEQUENCE</scope>
    <source>
        <strain evidence="10">DUCC4014</strain>
    </source>
</reference>
<evidence type="ECO:0000256" key="6">
    <source>
        <dbReference type="ARBA" id="ARBA00023163"/>
    </source>
</evidence>
<evidence type="ECO:0000313" key="11">
    <source>
        <dbReference type="Proteomes" id="UP000827549"/>
    </source>
</evidence>
<feature type="region of interest" description="Disordered" evidence="9">
    <location>
        <begin position="250"/>
        <end position="269"/>
    </location>
</feature>
<dbReference type="InterPro" id="IPR037212">
    <property type="entry name" value="Med7/Med21-like"/>
</dbReference>
<evidence type="ECO:0000256" key="3">
    <source>
        <dbReference type="ARBA" id="ARBA00020631"/>
    </source>
</evidence>
<comment type="subunit">
    <text evidence="8">Component of the Mediator complex.</text>
</comment>
<comment type="function">
    <text evidence="8">Component of the Mediator complex, a coactivator involved in the regulated transcription of nearly all RNA polymerase II-dependent genes. Mediator functions as a bridge to convey information from gene-specific regulatory proteins to the basal RNA polymerase II transcription machinery.</text>
</comment>
<evidence type="ECO:0000256" key="2">
    <source>
        <dbReference type="ARBA" id="ARBA00009994"/>
    </source>
</evidence>
<comment type="subcellular location">
    <subcellularLocation>
        <location evidence="1 8">Nucleus</location>
    </subcellularLocation>
</comment>
<evidence type="ECO:0000256" key="4">
    <source>
        <dbReference type="ARBA" id="ARBA00023015"/>
    </source>
</evidence>
<organism evidence="10 11">
    <name type="scientific">Vanrija pseudolonga</name>
    <dbReference type="NCBI Taxonomy" id="143232"/>
    <lineage>
        <taxon>Eukaryota</taxon>
        <taxon>Fungi</taxon>
        <taxon>Dikarya</taxon>
        <taxon>Basidiomycota</taxon>
        <taxon>Agaricomycotina</taxon>
        <taxon>Tremellomycetes</taxon>
        <taxon>Trichosporonales</taxon>
        <taxon>Trichosporonaceae</taxon>
        <taxon>Vanrija</taxon>
    </lineage>
</organism>
<dbReference type="EMBL" id="CP086717">
    <property type="protein sequence ID" value="WOO82378.1"/>
    <property type="molecule type" value="Genomic_DNA"/>
</dbReference>
<dbReference type="PANTHER" id="PTHR21428:SF11">
    <property type="entry name" value="MEDIATOR OF RNA POLYMERASE II TRANSCRIPTION SUBUNIT 7"/>
    <property type="match status" value="1"/>
</dbReference>
<dbReference type="PANTHER" id="PTHR21428">
    <property type="entry name" value="MEDIATOR OF RNA POLYMERASE II TRANSCRIPTION SUBUNIT 7"/>
    <property type="match status" value="1"/>
</dbReference>
<dbReference type="RefSeq" id="XP_062628410.1">
    <property type="nucleotide sequence ID" value="XM_062772426.1"/>
</dbReference>
<comment type="similarity">
    <text evidence="2 8">Belongs to the Mediator complex subunit 7 family.</text>
</comment>
<sequence>MAEAGVPITNTLFPPPPGYYKAFTPAALERLAELEGGKVADNGDAAPGDDVEISESAAAPAEPGELEALETSLKPPRADWVLEDGRWMLFGQMYTAKPHIATAREIGLPALVSDPVSTGGDAERAALPALLQSFLHTLVALLDVLTGTARIPGELELTGRASEGDQYIQHLSNLAATMMVSANQLRGVQAEATLVMLMEKQLAERRDQTTKLRAKCREVAATIERLKKEAAGLTGADEADPVEVEVAVETEAEPAEEAEDADDLIEVDA</sequence>
<evidence type="ECO:0000256" key="8">
    <source>
        <dbReference type="RuleBase" id="RU364060"/>
    </source>
</evidence>
<gene>
    <name evidence="10" type="primary">MED7</name>
    <name evidence="10" type="ORF">LOC62_04G005868</name>
</gene>
<dbReference type="Proteomes" id="UP000827549">
    <property type="component" value="Chromosome 4"/>
</dbReference>
<evidence type="ECO:0000256" key="1">
    <source>
        <dbReference type="ARBA" id="ARBA00004123"/>
    </source>
</evidence>
<proteinExistence type="inferred from homology"/>
<keyword evidence="11" id="KW-1185">Reference proteome</keyword>
<dbReference type="GO" id="GO:0016592">
    <property type="term" value="C:mediator complex"/>
    <property type="evidence" value="ECO:0007669"/>
    <property type="project" value="InterPro"/>
</dbReference>
<accession>A0AAF1BRM2</accession>
<evidence type="ECO:0000256" key="7">
    <source>
        <dbReference type="ARBA" id="ARBA00023242"/>
    </source>
</evidence>
<evidence type="ECO:0000256" key="5">
    <source>
        <dbReference type="ARBA" id="ARBA00023159"/>
    </source>
</evidence>
<dbReference type="Gene3D" id="6.10.140.200">
    <property type="match status" value="1"/>
</dbReference>
<dbReference type="InterPro" id="IPR009244">
    <property type="entry name" value="Mediatior_Med7"/>
</dbReference>
<keyword evidence="5 8" id="KW-0010">Activator</keyword>
<keyword evidence="7 8" id="KW-0539">Nucleus</keyword>
<dbReference type="Gene3D" id="6.10.140.1520">
    <property type="match status" value="1"/>
</dbReference>
<dbReference type="SUPFAM" id="SSF140718">
    <property type="entry name" value="Mediator hinge subcomplex-like"/>
    <property type="match status" value="1"/>
</dbReference>
<dbReference type="GeneID" id="87809096"/>
<keyword evidence="6 8" id="KW-0804">Transcription</keyword>
<dbReference type="GO" id="GO:0006357">
    <property type="term" value="P:regulation of transcription by RNA polymerase II"/>
    <property type="evidence" value="ECO:0007669"/>
    <property type="project" value="InterPro"/>
</dbReference>
<dbReference type="InterPro" id="IPR044888">
    <property type="entry name" value="Mediatior_Med7_sf"/>
</dbReference>
<keyword evidence="4 8" id="KW-0805">Transcription regulation</keyword>
<name>A0AAF1BRM2_9TREE</name>
<dbReference type="Pfam" id="PF05983">
    <property type="entry name" value="Med7"/>
    <property type="match status" value="1"/>
</dbReference>
<evidence type="ECO:0000256" key="9">
    <source>
        <dbReference type="SAM" id="MobiDB-lite"/>
    </source>
</evidence>